<dbReference type="FunFam" id="1.10.10.1330:FF:000001">
    <property type="entry name" value="RNA polymerase sigma-54 factor"/>
    <property type="match status" value="1"/>
</dbReference>
<dbReference type="RefSeq" id="WP_000809037.1">
    <property type="nucleotide sequence ID" value="NC_017626.1"/>
</dbReference>
<dbReference type="FunFam" id="1.10.10.60:FF:000045">
    <property type="entry name" value="RNA polymerase sigma-54 factor"/>
    <property type="match status" value="1"/>
</dbReference>
<evidence type="ECO:0000256" key="8">
    <source>
        <dbReference type="ARBA" id="ARBA00023125"/>
    </source>
</evidence>
<dbReference type="NCBIfam" id="NF004597">
    <property type="entry name" value="PRK05932.1-4"/>
    <property type="match status" value="1"/>
</dbReference>
<feature type="domain" description="RNA polymerase sigma factor 54 core-binding" evidence="13">
    <location>
        <begin position="116"/>
        <end position="303"/>
    </location>
</feature>
<evidence type="ECO:0000256" key="1">
    <source>
        <dbReference type="ARBA" id="ARBA00008798"/>
    </source>
</evidence>
<gene>
    <name evidence="14" type="primary">rpoN</name>
    <name evidence="14" type="ordered locus">EC042_3492</name>
</gene>
<dbReference type="PROSITE" id="PS00718">
    <property type="entry name" value="SIGMA54_2"/>
    <property type="match status" value="1"/>
</dbReference>
<evidence type="ECO:0000259" key="13">
    <source>
        <dbReference type="Pfam" id="PF04963"/>
    </source>
</evidence>
<dbReference type="InterPro" id="IPR007634">
    <property type="entry name" value="RNA_pol_sigma_54_DNA-bd"/>
</dbReference>
<accession>D3GXU1</accession>
<dbReference type="Pfam" id="PF00309">
    <property type="entry name" value="Sigma54_AID"/>
    <property type="match status" value="1"/>
</dbReference>
<dbReference type="Gene3D" id="1.10.10.60">
    <property type="entry name" value="Homeodomain-like"/>
    <property type="match status" value="1"/>
</dbReference>
<evidence type="ECO:0000313" key="15">
    <source>
        <dbReference type="Proteomes" id="UP000001407"/>
    </source>
</evidence>
<keyword evidence="5 10" id="KW-0548">Nucleotidyltransferase</keyword>
<feature type="region of interest" description="Disordered" evidence="11">
    <location>
        <begin position="45"/>
        <end position="67"/>
    </location>
</feature>
<comment type="similarity">
    <text evidence="1 10">Belongs to the sigma-54 factor family.</text>
</comment>
<evidence type="ECO:0000259" key="12">
    <source>
        <dbReference type="Pfam" id="PF04552"/>
    </source>
</evidence>
<evidence type="ECO:0000256" key="3">
    <source>
        <dbReference type="ARBA" id="ARBA00022478"/>
    </source>
</evidence>
<dbReference type="GO" id="GO:0001216">
    <property type="term" value="F:DNA-binding transcription activator activity"/>
    <property type="evidence" value="ECO:0007669"/>
    <property type="project" value="InterPro"/>
</dbReference>
<proteinExistence type="inferred from homology"/>
<dbReference type="PANTHER" id="PTHR32248">
    <property type="entry name" value="RNA POLYMERASE SIGMA-54 FACTOR"/>
    <property type="match status" value="1"/>
</dbReference>
<dbReference type="HOGENOM" id="CLU_020569_0_1_6"/>
<keyword evidence="4 10" id="KW-0808">Transferase</keyword>
<dbReference type="GO" id="GO:0016987">
    <property type="term" value="F:sigma factor activity"/>
    <property type="evidence" value="ECO:0007669"/>
    <property type="project" value="UniProtKB-KW"/>
</dbReference>
<dbReference type="GO" id="GO:0006352">
    <property type="term" value="P:DNA-templated transcription initiation"/>
    <property type="evidence" value="ECO:0007669"/>
    <property type="project" value="InterPro"/>
</dbReference>
<dbReference type="GO" id="GO:0000428">
    <property type="term" value="C:DNA-directed RNA polymerase complex"/>
    <property type="evidence" value="ECO:0007669"/>
    <property type="project" value="UniProtKB-KW"/>
</dbReference>
<feature type="domain" description="RNA polymerase sigma factor 54 DNA-binding" evidence="12">
    <location>
        <begin position="317"/>
        <end position="475"/>
    </location>
</feature>
<dbReference type="PATRIC" id="fig|216592.3.peg.3627"/>
<dbReference type="Pfam" id="PF04963">
    <property type="entry name" value="Sigma54_CBD"/>
    <property type="match status" value="1"/>
</dbReference>
<dbReference type="EMBL" id="FN554766">
    <property type="protein sequence ID" value="CBG36318.1"/>
    <property type="molecule type" value="Genomic_DNA"/>
</dbReference>
<keyword evidence="7 10" id="KW-0731">Sigma factor</keyword>
<dbReference type="InterPro" id="IPR007046">
    <property type="entry name" value="RNA_pol_sigma_54_core-bd"/>
</dbReference>
<dbReference type="NCBIfam" id="NF004595">
    <property type="entry name" value="PRK05932.1-2"/>
    <property type="match status" value="1"/>
</dbReference>
<evidence type="ECO:0000256" key="7">
    <source>
        <dbReference type="ARBA" id="ARBA00023082"/>
    </source>
</evidence>
<feature type="compositionally biased region" description="Basic and acidic residues" evidence="11">
    <location>
        <begin position="50"/>
        <end position="62"/>
    </location>
</feature>
<sequence length="477" mass="53966">MKQGLQLRLSQQLAMTPQLQQAIRLLQLSTLELQQELQQALESNPLLEQIDTHEEIDTRETQDSETLDTADALEQKEMPEELPLDASWDTIYTAGTPSGTSGDYIDDELPVYQGETTQTLQDYLMWQAELTPFSDTDRAIATSIVDAVDDTGYLTVPLEDILESMGDEEIDIDEVEAVLKRIQRFDPVGVAAKDLRDCLLIQLSQFDKTTPWLEEARLIISDHLDLLANHDFRTLMRVTRLKEDVLKEAVNLIQSLDPRPGQSIQTGEPEYVIPDVLVRKHNGHWTVELNSDSIPRLQINQHYASMCNNARNDGDSQFIRSNLQDAKWLIKSLESRNDTLLRVSRCIVEQQQAFFEQGEEYMKPMVLADIAQAVEMHESTISRVTTQKYLHSPRGIFELKYFFSSHVNTEGGGEASSTAIRALVKKLIAAENPAKPLSDSKLTSLLSEQGIMVARRTVAKYRESLSIPPSNQRKQLV</sequence>
<keyword evidence="3 10" id="KW-0240">DNA-directed RNA polymerase</keyword>
<dbReference type="KEGG" id="elo:EC042_3492"/>
<dbReference type="InterPro" id="IPR038709">
    <property type="entry name" value="RpoN_core-bd_sf"/>
</dbReference>
<reference evidence="14 15" key="1">
    <citation type="journal article" date="2010" name="PLoS ONE">
        <title>Complete genome sequence and comparative metabolic profiling of the prototypical enteroaggregative Escherichia coli strain 042.</title>
        <authorList>
            <person name="Chaudhuri R.R."/>
            <person name="Sebaihia M."/>
            <person name="Hobman J.L."/>
            <person name="Webber M.A."/>
            <person name="Leyton D.L."/>
            <person name="Goldberg M.D."/>
            <person name="Cunningham A.F."/>
            <person name="Scott-Tucker A."/>
            <person name="Ferguson P.R."/>
            <person name="Thomas C.M."/>
            <person name="Frankel G."/>
            <person name="Tang C.M."/>
            <person name="Dudley E.G."/>
            <person name="Roberts I.S."/>
            <person name="Rasko D.A."/>
            <person name="Pallen M.J."/>
            <person name="Parkhill J."/>
            <person name="Nataro J.P."/>
            <person name="Thomson N.R."/>
            <person name="Henderson I.R."/>
        </authorList>
    </citation>
    <scope>NUCLEOTIDE SEQUENCE [LARGE SCALE GENOMIC DNA]</scope>
    <source>
        <strain evidence="15">042 / EAEC</strain>
    </source>
</reference>
<dbReference type="PROSITE" id="PS50044">
    <property type="entry name" value="SIGMA54_3"/>
    <property type="match status" value="1"/>
</dbReference>
<keyword evidence="8 10" id="KW-0238">DNA-binding</keyword>
<organism evidence="14 15">
    <name type="scientific">Escherichia coli O44:H18 (strain 042 / EAEC)</name>
    <dbReference type="NCBI Taxonomy" id="216592"/>
    <lineage>
        <taxon>Bacteria</taxon>
        <taxon>Pseudomonadati</taxon>
        <taxon>Pseudomonadota</taxon>
        <taxon>Gammaproteobacteria</taxon>
        <taxon>Enterobacterales</taxon>
        <taxon>Enterobacteriaceae</taxon>
        <taxon>Escherichia</taxon>
    </lineage>
</organism>
<evidence type="ECO:0000313" key="14">
    <source>
        <dbReference type="EMBL" id="CBG36318.1"/>
    </source>
</evidence>
<dbReference type="GO" id="GO:0016779">
    <property type="term" value="F:nucleotidyltransferase activity"/>
    <property type="evidence" value="ECO:0007669"/>
    <property type="project" value="UniProtKB-KW"/>
</dbReference>
<dbReference type="NCBIfam" id="TIGR02395">
    <property type="entry name" value="rpoN_sigma"/>
    <property type="match status" value="1"/>
</dbReference>
<dbReference type="Gene3D" id="1.10.10.1330">
    <property type="entry name" value="RNA polymerase sigma-54 factor, core-binding domain"/>
    <property type="match status" value="1"/>
</dbReference>
<dbReference type="PANTHER" id="PTHR32248:SF4">
    <property type="entry name" value="RNA POLYMERASE SIGMA-54 FACTOR"/>
    <property type="match status" value="1"/>
</dbReference>
<evidence type="ECO:0000256" key="10">
    <source>
        <dbReference type="PIRNR" id="PIRNR000774"/>
    </source>
</evidence>
<name>D3GXU1_ECO44</name>
<keyword evidence="9 10" id="KW-0804">Transcription</keyword>
<dbReference type="Proteomes" id="UP000001407">
    <property type="component" value="Chromosome"/>
</dbReference>
<evidence type="ECO:0000256" key="4">
    <source>
        <dbReference type="ARBA" id="ARBA00022679"/>
    </source>
</evidence>
<evidence type="ECO:0000256" key="9">
    <source>
        <dbReference type="ARBA" id="ARBA00023163"/>
    </source>
</evidence>
<dbReference type="InterPro" id="IPR000394">
    <property type="entry name" value="RNA_pol_sigma_54"/>
</dbReference>
<keyword evidence="6 10" id="KW-0805">Transcription regulation</keyword>
<dbReference type="NCBIfam" id="NF009118">
    <property type="entry name" value="PRK12469.1"/>
    <property type="match status" value="1"/>
</dbReference>
<dbReference type="GO" id="GO:0000976">
    <property type="term" value="F:transcription cis-regulatory region binding"/>
    <property type="evidence" value="ECO:0007669"/>
    <property type="project" value="UniProtKB-ARBA"/>
</dbReference>
<dbReference type="PRINTS" id="PR00045">
    <property type="entry name" value="SIGMA54FCT"/>
</dbReference>
<protein>
    <recommendedName>
        <fullName evidence="2 10">RNA polymerase sigma-54 factor</fullName>
    </recommendedName>
</protein>
<evidence type="ECO:0000256" key="2">
    <source>
        <dbReference type="ARBA" id="ARBA00019942"/>
    </source>
</evidence>
<dbReference type="PIRSF" id="PIRSF000774">
    <property type="entry name" value="RpoN"/>
    <property type="match status" value="1"/>
</dbReference>
<dbReference type="PROSITE" id="PS00717">
    <property type="entry name" value="SIGMA54_1"/>
    <property type="match status" value="1"/>
</dbReference>
<evidence type="ECO:0000256" key="11">
    <source>
        <dbReference type="SAM" id="MobiDB-lite"/>
    </source>
</evidence>
<dbReference type="GO" id="GO:0032993">
    <property type="term" value="C:protein-DNA complex"/>
    <property type="evidence" value="ECO:0007669"/>
    <property type="project" value="UniProtKB-ARBA"/>
</dbReference>
<evidence type="ECO:0000256" key="5">
    <source>
        <dbReference type="ARBA" id="ARBA00022695"/>
    </source>
</evidence>
<dbReference type="Pfam" id="PF04552">
    <property type="entry name" value="Sigma54_DBD"/>
    <property type="match status" value="1"/>
</dbReference>
<comment type="function">
    <text evidence="10">Sigma factors are initiation factors that promote the attachment of RNA polymerase to specific initiation sites and are then released.</text>
</comment>
<evidence type="ECO:0000256" key="6">
    <source>
        <dbReference type="ARBA" id="ARBA00023015"/>
    </source>
</evidence>
<dbReference type="AlphaFoldDB" id="D3GXU1"/>